<dbReference type="AlphaFoldDB" id="A0A9X7Z8M4"/>
<evidence type="ECO:0000313" key="1">
    <source>
        <dbReference type="EMBL" id="QSO48376.1"/>
    </source>
</evidence>
<accession>A0A9X7Z8M4</accession>
<sequence length="330" mass="38472">MEDGQKVILQHYVPRMYLKHFSRSDKRGQLFVFDKEKRRSFPSSVYNMAAERYFYDLPPVDSKELDFEDDPQVVEKIFSELENVVSAILKKLVCSYYMTPKTKLPTFKLFSPEERGNLAIYIVLQLLRTPKARDMLIDLQEKLMTAYLKTQVKSGQLRGLRVQMMEEVQSLHHAEFLFTEGIVDELSIILSQYIWCVAYRTSEESIYTSDNPVVAYNHISKQIKMSGYGSPGIEILFPLNPDLLLILREPTHFHKYRSCDGRFVELRSDATNLYNGLQVLLAKRFVFSSTNDFSLAERIVEEYPNVSLGLDLNKINQSAREWFGRRKKTD</sequence>
<dbReference type="EMBL" id="CP071182">
    <property type="protein sequence ID" value="QSO48376.1"/>
    <property type="molecule type" value="Genomic_DNA"/>
</dbReference>
<name>A0A9X7Z8M4_9BACL</name>
<dbReference type="Pfam" id="PF14022">
    <property type="entry name" value="DUF4238"/>
    <property type="match status" value="1"/>
</dbReference>
<proteinExistence type="predicted"/>
<reference evidence="1 2" key="1">
    <citation type="submission" date="2021-02" db="EMBL/GenBank/DDBJ databases">
        <title>Alicyclobacillus curvatus sp. nov. and Alicyclobacillus mengziensis sp. nov., two acidophilic bacteria isolated from acid mine drainage.</title>
        <authorList>
            <person name="Huang Y."/>
        </authorList>
    </citation>
    <scope>NUCLEOTIDE SEQUENCE [LARGE SCALE GENOMIC DNA]</scope>
    <source>
        <strain evidence="1 2">S30H14</strain>
    </source>
</reference>
<gene>
    <name evidence="1" type="ORF">JZ786_05150</name>
</gene>
<dbReference type="RefSeq" id="WP_206657711.1">
    <property type="nucleotide sequence ID" value="NZ_CP071182.1"/>
</dbReference>
<dbReference type="InterPro" id="IPR025332">
    <property type="entry name" value="DUF4238"/>
</dbReference>
<evidence type="ECO:0000313" key="2">
    <source>
        <dbReference type="Proteomes" id="UP000663505"/>
    </source>
</evidence>
<protein>
    <submittedName>
        <fullName evidence="1">DUF4238 domain-containing protein</fullName>
    </submittedName>
</protein>
<dbReference type="Proteomes" id="UP000663505">
    <property type="component" value="Chromosome"/>
</dbReference>
<organism evidence="1 2">
    <name type="scientific">Alicyclobacillus mengziensis</name>
    <dbReference type="NCBI Taxonomy" id="2931921"/>
    <lineage>
        <taxon>Bacteria</taxon>
        <taxon>Bacillati</taxon>
        <taxon>Bacillota</taxon>
        <taxon>Bacilli</taxon>
        <taxon>Bacillales</taxon>
        <taxon>Alicyclobacillaceae</taxon>
        <taxon>Alicyclobacillus</taxon>
    </lineage>
</organism>
<dbReference type="KEGG" id="afx:JZ786_05150"/>
<keyword evidence="2" id="KW-1185">Reference proteome</keyword>